<dbReference type="NCBIfam" id="TIGR01145">
    <property type="entry name" value="ATP_synt_delta"/>
    <property type="match status" value="1"/>
</dbReference>
<reference evidence="9 10" key="1">
    <citation type="submission" date="2019-03" db="EMBL/GenBank/DDBJ databases">
        <title>Genomic Encyclopedia of Type Strains, Phase IV (KMG-IV): sequencing the most valuable type-strain genomes for metagenomic binning, comparative biology and taxonomic classification.</title>
        <authorList>
            <person name="Goeker M."/>
        </authorList>
    </citation>
    <scope>NUCLEOTIDE SEQUENCE [LARGE SCALE GENOMIC DNA]</scope>
    <source>
        <strain evidence="9 10">DSM 21153</strain>
    </source>
</reference>
<evidence type="ECO:0000256" key="5">
    <source>
        <dbReference type="ARBA" id="ARBA00023136"/>
    </source>
</evidence>
<dbReference type="PRINTS" id="PR00125">
    <property type="entry name" value="ATPASEDELTA"/>
</dbReference>
<evidence type="ECO:0000256" key="7">
    <source>
        <dbReference type="ARBA" id="ARBA00023310"/>
    </source>
</evidence>
<dbReference type="Pfam" id="PF00213">
    <property type="entry name" value="OSCP"/>
    <property type="match status" value="1"/>
</dbReference>
<keyword evidence="6 8" id="KW-0139">CF(1)</keyword>
<evidence type="ECO:0000313" key="10">
    <source>
        <dbReference type="Proteomes" id="UP000295277"/>
    </source>
</evidence>
<dbReference type="InterPro" id="IPR000711">
    <property type="entry name" value="ATPase_OSCP/dsu"/>
</dbReference>
<dbReference type="PROSITE" id="PS00389">
    <property type="entry name" value="ATPASE_DELTA"/>
    <property type="match status" value="1"/>
</dbReference>
<keyword evidence="3 8" id="KW-0375">Hydrogen ion transport</keyword>
<dbReference type="PANTHER" id="PTHR11910">
    <property type="entry name" value="ATP SYNTHASE DELTA CHAIN"/>
    <property type="match status" value="1"/>
</dbReference>
<dbReference type="InterPro" id="IPR020781">
    <property type="entry name" value="ATPase_OSCP/d_CS"/>
</dbReference>
<protein>
    <recommendedName>
        <fullName evidence="8">ATP synthase subunit delta</fullName>
    </recommendedName>
    <alternativeName>
        <fullName evidence="8">ATP synthase F(1) sector subunit delta</fullName>
    </alternativeName>
    <alternativeName>
        <fullName evidence="8">F-type ATPase subunit delta</fullName>
        <shortName evidence="8">F-ATPase subunit delta</shortName>
    </alternativeName>
</protein>
<dbReference type="InterPro" id="IPR026015">
    <property type="entry name" value="ATP_synth_OSCP/delta_N_sf"/>
</dbReference>
<evidence type="ECO:0000256" key="8">
    <source>
        <dbReference type="HAMAP-Rule" id="MF_01416"/>
    </source>
</evidence>
<evidence type="ECO:0000256" key="2">
    <source>
        <dbReference type="ARBA" id="ARBA00022448"/>
    </source>
</evidence>
<dbReference type="RefSeq" id="WP_132695940.1">
    <property type="nucleotide sequence ID" value="NZ_SLVM01000019.1"/>
</dbReference>
<comment type="similarity">
    <text evidence="8">Belongs to the ATPase delta chain family.</text>
</comment>
<dbReference type="GO" id="GO:0046933">
    <property type="term" value="F:proton-transporting ATP synthase activity, rotational mechanism"/>
    <property type="evidence" value="ECO:0007669"/>
    <property type="project" value="UniProtKB-UniRule"/>
</dbReference>
<comment type="function">
    <text evidence="8">F(1)F(0) ATP synthase produces ATP from ADP in the presence of a proton or sodium gradient. F-type ATPases consist of two structural domains, F(1) containing the extramembraneous catalytic core and F(0) containing the membrane proton channel, linked together by a central stalk and a peripheral stalk. During catalysis, ATP synthesis in the catalytic domain of F(1) is coupled via a rotary mechanism of the central stalk subunits to proton translocation.</text>
</comment>
<dbReference type="GO" id="GO:0005886">
    <property type="term" value="C:plasma membrane"/>
    <property type="evidence" value="ECO:0007669"/>
    <property type="project" value="UniProtKB-SubCell"/>
</dbReference>
<dbReference type="SUPFAM" id="SSF47928">
    <property type="entry name" value="N-terminal domain of the delta subunit of the F1F0-ATP synthase"/>
    <property type="match status" value="1"/>
</dbReference>
<keyword evidence="8" id="KW-1003">Cell membrane</keyword>
<dbReference type="Gene3D" id="1.10.520.20">
    <property type="entry name" value="N-terminal domain of the delta subunit of the F1F0-ATP synthase"/>
    <property type="match status" value="1"/>
</dbReference>
<keyword evidence="4 8" id="KW-0406">Ion transport</keyword>
<dbReference type="EMBL" id="SLVM01000019">
    <property type="protein sequence ID" value="TCM81001.1"/>
    <property type="molecule type" value="Genomic_DNA"/>
</dbReference>
<keyword evidence="7 8" id="KW-0066">ATP synthesis</keyword>
<comment type="subcellular location">
    <subcellularLocation>
        <location evidence="8">Cell membrane</location>
        <topology evidence="8">Peripheral membrane protein</topology>
    </subcellularLocation>
    <subcellularLocation>
        <location evidence="1">Membrane</location>
    </subcellularLocation>
</comment>
<evidence type="ECO:0000313" key="9">
    <source>
        <dbReference type="EMBL" id="TCM81001.1"/>
    </source>
</evidence>
<dbReference type="OrthoDB" id="9796185at2"/>
<evidence type="ECO:0000256" key="1">
    <source>
        <dbReference type="ARBA" id="ARBA00004370"/>
    </source>
</evidence>
<dbReference type="NCBIfam" id="NF004406">
    <property type="entry name" value="PRK05758.3-2"/>
    <property type="match status" value="1"/>
</dbReference>
<comment type="caution">
    <text evidence="9">The sequence shown here is derived from an EMBL/GenBank/DDBJ whole genome shotgun (WGS) entry which is preliminary data.</text>
</comment>
<dbReference type="AlphaFoldDB" id="A0A4R1YRE0"/>
<gene>
    <name evidence="8" type="primary">atpH</name>
    <name evidence="9" type="ORF">EV216_11943</name>
</gene>
<accession>A0A4R1YRE0</accession>
<proteinExistence type="inferred from homology"/>
<keyword evidence="5 8" id="KW-0472">Membrane</keyword>
<organism evidence="9 10">
    <name type="scientific">Rhodovulum steppense</name>
    <dbReference type="NCBI Taxonomy" id="540251"/>
    <lineage>
        <taxon>Bacteria</taxon>
        <taxon>Pseudomonadati</taxon>
        <taxon>Pseudomonadota</taxon>
        <taxon>Alphaproteobacteria</taxon>
        <taxon>Rhodobacterales</taxon>
        <taxon>Paracoccaceae</taxon>
        <taxon>Rhodovulum</taxon>
    </lineage>
</organism>
<dbReference type="GO" id="GO:0045259">
    <property type="term" value="C:proton-transporting ATP synthase complex"/>
    <property type="evidence" value="ECO:0007669"/>
    <property type="project" value="UniProtKB-KW"/>
</dbReference>
<evidence type="ECO:0000256" key="4">
    <source>
        <dbReference type="ARBA" id="ARBA00023065"/>
    </source>
</evidence>
<dbReference type="HAMAP" id="MF_01416">
    <property type="entry name" value="ATP_synth_delta_bact"/>
    <property type="match status" value="1"/>
</dbReference>
<comment type="function">
    <text evidence="8">This protein is part of the stalk that links CF(0) to CF(1). It either transmits conformational changes from CF(0) to CF(1) or is implicated in proton conduction.</text>
</comment>
<dbReference type="Proteomes" id="UP000295277">
    <property type="component" value="Unassembled WGS sequence"/>
</dbReference>
<sequence length="186" mass="19728">MSEPASISSGIAARYATALFEIAKDANAVAALEGDVDKIDAVLKDSADFRDLIASPIYSRDEQSYAIAAIAPRIGIGLMTSNTMRLMATNRRLFALPQLIAQLRAQIAEHKGEISADVVSARPLSDAQKASLAAALKANVGKDVKINATVDERLIGGLVVKLGSKMIDTSIRARLSAFQNTMKEVG</sequence>
<keyword evidence="10" id="KW-1185">Reference proteome</keyword>
<name>A0A4R1YRE0_9RHOB</name>
<evidence type="ECO:0000256" key="6">
    <source>
        <dbReference type="ARBA" id="ARBA00023196"/>
    </source>
</evidence>
<evidence type="ECO:0000256" key="3">
    <source>
        <dbReference type="ARBA" id="ARBA00022781"/>
    </source>
</evidence>
<keyword evidence="2 8" id="KW-0813">Transport</keyword>